<reference evidence="2" key="1">
    <citation type="submission" date="2006-02" db="EMBL/GenBank/DDBJ databases">
        <authorList>
            <person name="Town C.D."/>
        </authorList>
    </citation>
    <scope>NUCLEOTIDE SEQUENCE</scope>
</reference>
<protein>
    <recommendedName>
        <fullName evidence="3">Transmembrane protein</fullName>
    </recommendedName>
</protein>
<keyword evidence="1" id="KW-0812">Transmembrane</keyword>
<accession>A2Q6B6</accession>
<feature type="transmembrane region" description="Helical" evidence="1">
    <location>
        <begin position="6"/>
        <end position="27"/>
    </location>
</feature>
<sequence length="45" mass="4880">MSNLIWAGIVLGLLIISIFICGCAICHGREVKEREHMESGGGDHL</sequence>
<dbReference type="AlphaFoldDB" id="A2Q6B6"/>
<name>A2Q6B6_MEDTR</name>
<dbReference type="EMBL" id="AC174467">
    <property type="protein sequence ID" value="ABN09136.1"/>
    <property type="molecule type" value="Genomic_DNA"/>
</dbReference>
<keyword evidence="1" id="KW-1133">Transmembrane helix</keyword>
<reference evidence="2" key="2">
    <citation type="submission" date="2007-03" db="EMBL/GenBank/DDBJ databases">
        <authorList>
            <consortium name="The International Medicago Genome Annotation Group"/>
        </authorList>
    </citation>
    <scope>NUCLEOTIDE SEQUENCE</scope>
</reference>
<gene>
    <name evidence="2" type="ORF">MtrDRAFT_AC174467g7v1</name>
</gene>
<evidence type="ECO:0008006" key="3">
    <source>
        <dbReference type="Google" id="ProtNLM"/>
    </source>
</evidence>
<keyword evidence="1" id="KW-0472">Membrane</keyword>
<evidence type="ECO:0000313" key="2">
    <source>
        <dbReference type="EMBL" id="ABN09136.1"/>
    </source>
</evidence>
<proteinExistence type="predicted"/>
<organism evidence="2">
    <name type="scientific">Medicago truncatula</name>
    <name type="common">Barrel medic</name>
    <name type="synonym">Medicago tribuloides</name>
    <dbReference type="NCBI Taxonomy" id="3880"/>
    <lineage>
        <taxon>Eukaryota</taxon>
        <taxon>Viridiplantae</taxon>
        <taxon>Streptophyta</taxon>
        <taxon>Embryophyta</taxon>
        <taxon>Tracheophyta</taxon>
        <taxon>Spermatophyta</taxon>
        <taxon>Magnoliopsida</taxon>
        <taxon>eudicotyledons</taxon>
        <taxon>Gunneridae</taxon>
        <taxon>Pentapetalae</taxon>
        <taxon>rosids</taxon>
        <taxon>fabids</taxon>
        <taxon>Fabales</taxon>
        <taxon>Fabaceae</taxon>
        <taxon>Papilionoideae</taxon>
        <taxon>50 kb inversion clade</taxon>
        <taxon>NPAAA clade</taxon>
        <taxon>Hologalegina</taxon>
        <taxon>IRL clade</taxon>
        <taxon>Trifolieae</taxon>
        <taxon>Medicago</taxon>
    </lineage>
</organism>
<evidence type="ECO:0000256" key="1">
    <source>
        <dbReference type="SAM" id="Phobius"/>
    </source>
</evidence>